<feature type="domain" description="Serpin" evidence="2">
    <location>
        <begin position="16"/>
        <end position="360"/>
    </location>
</feature>
<evidence type="ECO:0000256" key="1">
    <source>
        <dbReference type="RuleBase" id="RU000411"/>
    </source>
</evidence>
<evidence type="ECO:0000313" key="3">
    <source>
        <dbReference type="EMBL" id="MBE2999593.1"/>
    </source>
</evidence>
<dbReference type="RefSeq" id="WP_193122229.1">
    <property type="nucleotide sequence ID" value="NZ_JADBGI010000010.1"/>
</dbReference>
<dbReference type="InterPro" id="IPR023795">
    <property type="entry name" value="Serpin_CS"/>
</dbReference>
<dbReference type="SUPFAM" id="SSF56574">
    <property type="entry name" value="Serpins"/>
    <property type="match status" value="1"/>
</dbReference>
<gene>
    <name evidence="3" type="ORF">IDM40_12870</name>
</gene>
<dbReference type="Gene3D" id="3.30.497.10">
    <property type="entry name" value="Antithrombin, subunit I, domain 2"/>
    <property type="match status" value="1"/>
</dbReference>
<dbReference type="Pfam" id="PF00079">
    <property type="entry name" value="Serpin"/>
    <property type="match status" value="1"/>
</dbReference>
<keyword evidence="4" id="KW-1185">Reference proteome</keyword>
<accession>A0ABR9P6W5</accession>
<organism evidence="3 4">
    <name type="scientific">Nocardiopsis coralli</name>
    <dbReference type="NCBI Taxonomy" id="2772213"/>
    <lineage>
        <taxon>Bacteria</taxon>
        <taxon>Bacillati</taxon>
        <taxon>Actinomycetota</taxon>
        <taxon>Actinomycetes</taxon>
        <taxon>Streptosporangiales</taxon>
        <taxon>Nocardiopsidaceae</taxon>
        <taxon>Nocardiopsis</taxon>
    </lineage>
</organism>
<dbReference type="InterPro" id="IPR000215">
    <property type="entry name" value="Serpin_fam"/>
</dbReference>
<name>A0ABR9P6W5_9ACTN</name>
<dbReference type="EMBL" id="JADBGI010000010">
    <property type="protein sequence ID" value="MBE2999593.1"/>
    <property type="molecule type" value="Genomic_DNA"/>
</dbReference>
<dbReference type="Proteomes" id="UP000806528">
    <property type="component" value="Unassembled WGS sequence"/>
</dbReference>
<comment type="caution">
    <text evidence="3">The sequence shown here is derived from an EMBL/GenBank/DDBJ whole genome shotgun (WGS) entry which is preliminary data.</text>
</comment>
<protein>
    <submittedName>
        <fullName evidence="3">Serpin family protein</fullName>
    </submittedName>
</protein>
<proteinExistence type="inferred from homology"/>
<dbReference type="CDD" id="cd19590">
    <property type="entry name" value="serpin_thermopin-like"/>
    <property type="match status" value="1"/>
</dbReference>
<sequence length="367" mass="39865">MRLSTAPRTDHLAFAAAVDRVLTRTGGSHVWSPYSVATVLSLLASGARERTREQLVALVGEDLRGHLEALDDAAAPEEGLELSALNGLYPHQDLPLRPGFEELVRARVAAEVEPADFRGDAEGVRKRINERVSRVTHGLIDELLPAGTIHSDVRFLLVNALWVTMAWTRPFESDLTSQRPFRAPGGRRKVATMHRTERLPYARARGWSMVSLEGGHELSLDLFLADDEASTPPPLGADDLGALYAGRKQQQVELALPRFSVETDTSLLEPLGELGVRDAASDLARFDGISEAPLKVDAMLHQSVLRVDEKGAEGAAATAAVMVMSAAVPTRPVRFTADRPFVFALRRRGALLFLGRVSDPVDPGPAE</sequence>
<comment type="similarity">
    <text evidence="1">Belongs to the serpin family.</text>
</comment>
<dbReference type="PROSITE" id="PS00284">
    <property type="entry name" value="SERPIN"/>
    <property type="match status" value="1"/>
</dbReference>
<reference evidence="3 4" key="1">
    <citation type="submission" date="2020-09" db="EMBL/GenBank/DDBJ databases">
        <title>Diversity and distribution of actinomycetes associated with coral in the coast of Hainan.</title>
        <authorList>
            <person name="Li F."/>
        </authorList>
    </citation>
    <scope>NUCLEOTIDE SEQUENCE [LARGE SCALE GENOMIC DNA]</scope>
    <source>
        <strain evidence="3 4">HNM0947</strain>
    </source>
</reference>
<dbReference type="PANTHER" id="PTHR11461">
    <property type="entry name" value="SERINE PROTEASE INHIBITOR, SERPIN"/>
    <property type="match status" value="1"/>
</dbReference>
<dbReference type="Gene3D" id="2.30.39.10">
    <property type="entry name" value="Alpha-1-antitrypsin, domain 1"/>
    <property type="match status" value="2"/>
</dbReference>
<dbReference type="InterPro" id="IPR036186">
    <property type="entry name" value="Serpin_sf"/>
</dbReference>
<dbReference type="InterPro" id="IPR042178">
    <property type="entry name" value="Serpin_sf_1"/>
</dbReference>
<dbReference type="InterPro" id="IPR042185">
    <property type="entry name" value="Serpin_sf_2"/>
</dbReference>
<dbReference type="InterPro" id="IPR023796">
    <property type="entry name" value="Serpin_dom"/>
</dbReference>
<dbReference type="SMART" id="SM00093">
    <property type="entry name" value="SERPIN"/>
    <property type="match status" value="1"/>
</dbReference>
<evidence type="ECO:0000259" key="2">
    <source>
        <dbReference type="SMART" id="SM00093"/>
    </source>
</evidence>
<dbReference type="PANTHER" id="PTHR11461:SF211">
    <property type="entry name" value="GH10112P-RELATED"/>
    <property type="match status" value="1"/>
</dbReference>
<evidence type="ECO:0000313" key="4">
    <source>
        <dbReference type="Proteomes" id="UP000806528"/>
    </source>
</evidence>